<gene>
    <name evidence="1" type="ORF">CLV88_106143</name>
</gene>
<keyword evidence="2" id="KW-1185">Reference proteome</keyword>
<name>A0A2P8FCJ0_9RHOB</name>
<dbReference type="Proteomes" id="UP000240418">
    <property type="component" value="Unassembled WGS sequence"/>
</dbReference>
<organism evidence="1 2">
    <name type="scientific">Shimia abyssi</name>
    <dbReference type="NCBI Taxonomy" id="1662395"/>
    <lineage>
        <taxon>Bacteria</taxon>
        <taxon>Pseudomonadati</taxon>
        <taxon>Pseudomonadota</taxon>
        <taxon>Alphaproteobacteria</taxon>
        <taxon>Rhodobacterales</taxon>
        <taxon>Roseobacteraceae</taxon>
    </lineage>
</organism>
<dbReference type="AlphaFoldDB" id="A0A2P8FCJ0"/>
<dbReference type="EMBL" id="PYGJ01000006">
    <property type="protein sequence ID" value="PSL19430.1"/>
    <property type="molecule type" value="Genomic_DNA"/>
</dbReference>
<protein>
    <submittedName>
        <fullName evidence="1">Uncharacterized protein with GYD domain</fullName>
    </submittedName>
</protein>
<accession>A0A2P8FCJ0</accession>
<reference evidence="1 2" key="1">
    <citation type="submission" date="2018-03" db="EMBL/GenBank/DDBJ databases">
        <title>Genomic Encyclopedia of Archaeal and Bacterial Type Strains, Phase II (KMG-II): from individual species to whole genera.</title>
        <authorList>
            <person name="Goeker M."/>
        </authorList>
    </citation>
    <scope>NUCLEOTIDE SEQUENCE [LARGE SCALE GENOMIC DNA]</scope>
    <source>
        <strain evidence="1 2">DSM 100673</strain>
    </source>
</reference>
<proteinExistence type="predicted"/>
<sequence>MPHYMFQASYNSDAMKAMMANPQDREAPARALIESAGGSLISMYFAMGKEDIVAIVEAPDDETVAAVSMIIGASGAFSSGSTTKLMTPAQALKAMEMAQKGAAAYSPPGG</sequence>
<evidence type="ECO:0000313" key="1">
    <source>
        <dbReference type="EMBL" id="PSL19430.1"/>
    </source>
</evidence>
<comment type="caution">
    <text evidence="1">The sequence shown here is derived from an EMBL/GenBank/DDBJ whole genome shotgun (WGS) entry which is preliminary data.</text>
</comment>
<evidence type="ECO:0000313" key="2">
    <source>
        <dbReference type="Proteomes" id="UP000240418"/>
    </source>
</evidence>
<dbReference type="RefSeq" id="WP_165798874.1">
    <property type="nucleotide sequence ID" value="NZ_PYGJ01000006.1"/>
</dbReference>
<dbReference type="Pfam" id="PF08734">
    <property type="entry name" value="GYD"/>
    <property type="match status" value="1"/>
</dbReference>
<dbReference type="InterPro" id="IPR014845">
    <property type="entry name" value="GYD/TTHA1554"/>
</dbReference>